<comment type="caution">
    <text evidence="3">The sequence shown here is derived from an EMBL/GenBank/DDBJ whole genome shotgun (WGS) entry which is preliminary data.</text>
</comment>
<name>A0A9D3P0F3_9TELE</name>
<feature type="region of interest" description="Disordered" evidence="1">
    <location>
        <begin position="27"/>
        <end position="79"/>
    </location>
</feature>
<gene>
    <name evidence="3" type="ORF">KOW79_005853</name>
</gene>
<sequence>MTRLVLMIGKVLGKVSALLPPGVTRKYDSDGRKSILPPCPPASSEGKLRFNEPLFTQRGLSAPLPRPFPASQVTRGRND</sequence>
<feature type="signal peptide" evidence="2">
    <location>
        <begin position="1"/>
        <end position="17"/>
    </location>
</feature>
<evidence type="ECO:0000256" key="1">
    <source>
        <dbReference type="SAM" id="MobiDB-lite"/>
    </source>
</evidence>
<dbReference type="AlphaFoldDB" id="A0A9D3P0F3"/>
<organism evidence="3 4">
    <name type="scientific">Hemibagrus wyckioides</name>
    <dbReference type="NCBI Taxonomy" id="337641"/>
    <lineage>
        <taxon>Eukaryota</taxon>
        <taxon>Metazoa</taxon>
        <taxon>Chordata</taxon>
        <taxon>Craniata</taxon>
        <taxon>Vertebrata</taxon>
        <taxon>Euteleostomi</taxon>
        <taxon>Actinopterygii</taxon>
        <taxon>Neopterygii</taxon>
        <taxon>Teleostei</taxon>
        <taxon>Ostariophysi</taxon>
        <taxon>Siluriformes</taxon>
        <taxon>Bagridae</taxon>
        <taxon>Hemibagrus</taxon>
    </lineage>
</organism>
<evidence type="ECO:0000313" key="4">
    <source>
        <dbReference type="Proteomes" id="UP000824219"/>
    </source>
</evidence>
<evidence type="ECO:0000256" key="2">
    <source>
        <dbReference type="SAM" id="SignalP"/>
    </source>
</evidence>
<feature type="chain" id="PRO_5038340522" evidence="2">
    <location>
        <begin position="18"/>
        <end position="79"/>
    </location>
</feature>
<keyword evidence="2" id="KW-0732">Signal</keyword>
<reference evidence="3 4" key="1">
    <citation type="submission" date="2021-06" db="EMBL/GenBank/DDBJ databases">
        <title>Chromosome-level genome assembly of the red-tail catfish (Hemibagrus wyckioides).</title>
        <authorList>
            <person name="Shao F."/>
        </authorList>
    </citation>
    <scope>NUCLEOTIDE SEQUENCE [LARGE SCALE GENOMIC DNA]</scope>
    <source>
        <strain evidence="3">EC202008001</strain>
        <tissue evidence="3">Blood</tissue>
    </source>
</reference>
<protein>
    <submittedName>
        <fullName evidence="3">Uncharacterized protein</fullName>
    </submittedName>
</protein>
<keyword evidence="4" id="KW-1185">Reference proteome</keyword>
<evidence type="ECO:0000313" key="3">
    <source>
        <dbReference type="EMBL" id="KAG7331884.1"/>
    </source>
</evidence>
<dbReference type="Proteomes" id="UP000824219">
    <property type="component" value="Linkage Group LG06"/>
</dbReference>
<dbReference type="EMBL" id="JAHKSW010000006">
    <property type="protein sequence ID" value="KAG7331884.1"/>
    <property type="molecule type" value="Genomic_DNA"/>
</dbReference>
<accession>A0A9D3P0F3</accession>
<proteinExistence type="predicted"/>